<feature type="region of interest" description="C-terminal hotdog fold" evidence="9">
    <location>
        <begin position="1032"/>
        <end position="1168"/>
    </location>
</feature>
<evidence type="ECO:0000256" key="1">
    <source>
        <dbReference type="ARBA" id="ARBA00001957"/>
    </source>
</evidence>
<evidence type="ECO:0000256" key="10">
    <source>
        <dbReference type="SAM" id="MobiDB-lite"/>
    </source>
</evidence>
<dbReference type="FunFam" id="1.10.1200.10:FF:000007">
    <property type="entry name" value="Probable polyketide synthase pks17"/>
    <property type="match status" value="1"/>
</dbReference>
<dbReference type="InterPro" id="IPR036736">
    <property type="entry name" value="ACP-like_sf"/>
</dbReference>
<reference evidence="14" key="1">
    <citation type="submission" date="2020-08" db="EMBL/GenBank/DDBJ databases">
        <title>A bifunctional nitrone conjugated secondary metabolite targeting the ribosome.</title>
        <authorList>
            <person name="Limbrick E.M."/>
            <person name="Graf M."/>
            <person name="Derewacz D.K."/>
            <person name="Nguyen F."/>
            <person name="Spraggins J.M."/>
            <person name="Wieland M."/>
            <person name="Ynigez-Gutierrez A.E."/>
            <person name="Reisman B.J."/>
            <person name="Zinshteyn B."/>
            <person name="McCulloch K."/>
            <person name="Iverson T.M."/>
            <person name="Green R."/>
            <person name="Wilson D.N."/>
            <person name="Bachmann B.O."/>
        </authorList>
    </citation>
    <scope>NUCLEOTIDE SEQUENCE</scope>
    <source>
        <strain evidence="14">Africana</strain>
    </source>
</reference>
<gene>
    <name evidence="14" type="ORF">HZU44_11560</name>
</gene>
<dbReference type="GO" id="GO:0004312">
    <property type="term" value="F:fatty acid synthase activity"/>
    <property type="evidence" value="ECO:0007669"/>
    <property type="project" value="TreeGrafter"/>
</dbReference>
<dbReference type="InterPro" id="IPR015083">
    <property type="entry name" value="NorB/c/GfsB-D-like_docking"/>
</dbReference>
<dbReference type="InterPro" id="IPR018201">
    <property type="entry name" value="Ketoacyl_synth_AS"/>
</dbReference>
<dbReference type="InterPro" id="IPR057326">
    <property type="entry name" value="KR_dom"/>
</dbReference>
<dbReference type="InterPro" id="IPR009081">
    <property type="entry name" value="PP-bd_ACP"/>
</dbReference>
<keyword evidence="4" id="KW-0597">Phosphoprotein</keyword>
<dbReference type="Gene3D" id="3.30.70.3290">
    <property type="match status" value="1"/>
</dbReference>
<dbReference type="Pfam" id="PF14765">
    <property type="entry name" value="PS-DH"/>
    <property type="match status" value="1"/>
</dbReference>
<dbReference type="Gene3D" id="3.10.129.110">
    <property type="entry name" value="Polyketide synthase dehydratase"/>
    <property type="match status" value="1"/>
</dbReference>
<dbReference type="PANTHER" id="PTHR43775:SF51">
    <property type="entry name" value="INACTIVE PHENOLPHTHIOCEROL SYNTHESIS POLYKETIDE SYNTHASE TYPE I PKS1-RELATED"/>
    <property type="match status" value="1"/>
</dbReference>
<dbReference type="Pfam" id="PF02801">
    <property type="entry name" value="Ketoacyl-synt_C"/>
    <property type="match status" value="1"/>
</dbReference>
<dbReference type="GO" id="GO:0031177">
    <property type="term" value="F:phosphopantetheine binding"/>
    <property type="evidence" value="ECO:0007669"/>
    <property type="project" value="InterPro"/>
</dbReference>
<dbReference type="InterPro" id="IPR020841">
    <property type="entry name" value="PKS_Beta-ketoAc_synthase_dom"/>
</dbReference>
<dbReference type="InterPro" id="IPR020807">
    <property type="entry name" value="PKS_DH"/>
</dbReference>
<keyword evidence="7" id="KW-0511">Multifunctional enzyme</keyword>
<dbReference type="PROSITE" id="PS00606">
    <property type="entry name" value="KS3_1"/>
    <property type="match status" value="1"/>
</dbReference>
<dbReference type="GO" id="GO:0004315">
    <property type="term" value="F:3-oxoacyl-[acyl-carrier-protein] synthase activity"/>
    <property type="evidence" value="ECO:0007669"/>
    <property type="project" value="InterPro"/>
</dbReference>
<dbReference type="PROSITE" id="PS00012">
    <property type="entry name" value="PHOSPHOPANTETHEINE"/>
    <property type="match status" value="1"/>
</dbReference>
<feature type="domain" description="Carrier" evidence="11">
    <location>
        <begin position="1646"/>
        <end position="1721"/>
    </location>
</feature>
<dbReference type="InterPro" id="IPR036291">
    <property type="entry name" value="NAD(P)-bd_dom_sf"/>
</dbReference>
<organism evidence="14">
    <name type="scientific">Micromonospora carbonacea</name>
    <dbReference type="NCBI Taxonomy" id="47853"/>
    <lineage>
        <taxon>Bacteria</taxon>
        <taxon>Bacillati</taxon>
        <taxon>Actinomycetota</taxon>
        <taxon>Actinomycetes</taxon>
        <taxon>Micromonosporales</taxon>
        <taxon>Micromonosporaceae</taxon>
        <taxon>Micromonospora</taxon>
    </lineage>
</organism>
<evidence type="ECO:0000256" key="3">
    <source>
        <dbReference type="ARBA" id="ARBA00022450"/>
    </source>
</evidence>
<evidence type="ECO:0000256" key="4">
    <source>
        <dbReference type="ARBA" id="ARBA00022553"/>
    </source>
</evidence>
<dbReference type="Pfam" id="PF00109">
    <property type="entry name" value="ketoacyl-synt"/>
    <property type="match status" value="1"/>
</dbReference>
<evidence type="ECO:0000256" key="9">
    <source>
        <dbReference type="PROSITE-ProRule" id="PRU01363"/>
    </source>
</evidence>
<accession>A0A7D6C8A6</accession>
<dbReference type="GO" id="GO:0033068">
    <property type="term" value="P:macrolide biosynthetic process"/>
    <property type="evidence" value="ECO:0007669"/>
    <property type="project" value="UniProtKB-ARBA"/>
</dbReference>
<dbReference type="SMART" id="SM00823">
    <property type="entry name" value="PKS_PP"/>
    <property type="match status" value="1"/>
</dbReference>
<evidence type="ECO:0000313" key="14">
    <source>
        <dbReference type="EMBL" id="QLK00587.1"/>
    </source>
</evidence>
<keyword evidence="5" id="KW-0808">Transferase</keyword>
<keyword evidence="8" id="KW-0012">Acyltransferase</keyword>
<dbReference type="SUPFAM" id="SSF55048">
    <property type="entry name" value="Probable ACP-binding domain of malonyl-CoA ACP transacylase"/>
    <property type="match status" value="1"/>
</dbReference>
<dbReference type="InterPro" id="IPR014043">
    <property type="entry name" value="Acyl_transferase_dom"/>
</dbReference>
<dbReference type="Pfam" id="PF00550">
    <property type="entry name" value="PP-binding"/>
    <property type="match status" value="1"/>
</dbReference>
<keyword evidence="6" id="KW-0045">Antibiotic biosynthesis</keyword>
<feature type="domain" description="Ketosynthase family 3 (KS3)" evidence="12">
    <location>
        <begin position="36"/>
        <end position="447"/>
    </location>
</feature>
<feature type="active site" description="Proton acceptor; for dehydratase activity" evidence="9">
    <location>
        <position position="927"/>
    </location>
</feature>
<dbReference type="InterPro" id="IPR049552">
    <property type="entry name" value="PKS_DH_N"/>
</dbReference>
<evidence type="ECO:0000256" key="2">
    <source>
        <dbReference type="ARBA" id="ARBA00004792"/>
    </source>
</evidence>
<dbReference type="InterPro" id="IPR006162">
    <property type="entry name" value="Ppantetheine_attach_site"/>
</dbReference>
<comment type="cofactor">
    <cofactor evidence="1">
        <name>pantetheine 4'-phosphate</name>
        <dbReference type="ChEBI" id="CHEBI:47942"/>
    </cofactor>
</comment>
<dbReference type="InterPro" id="IPR013968">
    <property type="entry name" value="PKS_KR"/>
</dbReference>
<protein>
    <submittedName>
        <fullName evidence="14">SDR family NAD(P)-dependent oxidoreductase</fullName>
    </submittedName>
</protein>
<dbReference type="Pfam" id="PF21089">
    <property type="entry name" value="PKS_DH_N"/>
    <property type="match status" value="1"/>
</dbReference>
<dbReference type="FunFam" id="3.40.47.10:FF:000019">
    <property type="entry name" value="Polyketide synthase type I"/>
    <property type="match status" value="1"/>
</dbReference>
<dbReference type="InterPro" id="IPR020806">
    <property type="entry name" value="PKS_PP-bd"/>
</dbReference>
<dbReference type="InterPro" id="IPR001227">
    <property type="entry name" value="Ac_transferase_dom_sf"/>
</dbReference>
<dbReference type="GO" id="GO:0006633">
    <property type="term" value="P:fatty acid biosynthetic process"/>
    <property type="evidence" value="ECO:0007669"/>
    <property type="project" value="InterPro"/>
</dbReference>
<dbReference type="PROSITE" id="PS52004">
    <property type="entry name" value="KS3_2"/>
    <property type="match status" value="1"/>
</dbReference>
<dbReference type="SUPFAM" id="SSF47336">
    <property type="entry name" value="ACP-like"/>
    <property type="match status" value="1"/>
</dbReference>
<dbReference type="SUPFAM" id="SSF52151">
    <property type="entry name" value="FabD/lysophospholipase-like"/>
    <property type="match status" value="1"/>
</dbReference>
<dbReference type="InterPro" id="IPR014030">
    <property type="entry name" value="Ketoacyl_synth_N"/>
</dbReference>
<dbReference type="InterPro" id="IPR049551">
    <property type="entry name" value="PKS_DH_C"/>
</dbReference>
<feature type="region of interest" description="N-terminal hotdog fold" evidence="9">
    <location>
        <begin position="895"/>
        <end position="1019"/>
    </location>
</feature>
<dbReference type="Gene3D" id="3.40.366.10">
    <property type="entry name" value="Malonyl-Coenzyme A Acyl Carrier Protein, domain 2"/>
    <property type="match status" value="1"/>
</dbReference>
<dbReference type="InterPro" id="IPR055123">
    <property type="entry name" value="SpnB-like_Rossmann"/>
</dbReference>
<dbReference type="PROSITE" id="PS50075">
    <property type="entry name" value="CARRIER"/>
    <property type="match status" value="1"/>
</dbReference>
<feature type="active site" description="Proton donor; for dehydratase activity" evidence="9">
    <location>
        <position position="1091"/>
    </location>
</feature>
<dbReference type="InterPro" id="IPR014031">
    <property type="entry name" value="Ketoacyl_synth_C"/>
</dbReference>
<dbReference type="SMART" id="SM00825">
    <property type="entry name" value="PKS_KS"/>
    <property type="match status" value="1"/>
</dbReference>
<dbReference type="SMART" id="SM00827">
    <property type="entry name" value="PKS_AT"/>
    <property type="match status" value="1"/>
</dbReference>
<dbReference type="SMART" id="SM00822">
    <property type="entry name" value="PKS_KR"/>
    <property type="match status" value="1"/>
</dbReference>
<evidence type="ECO:0000259" key="12">
    <source>
        <dbReference type="PROSITE" id="PS52004"/>
    </source>
</evidence>
<dbReference type="InterPro" id="IPR050091">
    <property type="entry name" value="PKS_NRPS_Biosynth_Enz"/>
</dbReference>
<dbReference type="PANTHER" id="PTHR43775">
    <property type="entry name" value="FATTY ACID SYNTHASE"/>
    <property type="match status" value="1"/>
</dbReference>
<dbReference type="Pfam" id="PF22953">
    <property type="entry name" value="SpnB_Rossmann"/>
    <property type="match status" value="1"/>
</dbReference>
<sequence length="1804" mass="188509">MNDEVSTEQIVGALRQSVLDNERLRRELDRLIEAAREPVAVVGMACRYPGGVQSPEDLWRLVADGGDAVGEFPNDRGWPIETLYHPEPGQPGRTCTRHGGFLDGAADFDPEFFGISPREALTTDPQQRLFLTACWEAVERAGIVPATLRDTATGVFAGVMSHDYVATSSDGGLVSGRVAYALGLVGPAVTVDTACSSSLVALHVAVGALRRGECSLALAGGVTVMARPDMFVYFSEQRGMAPDGRCKSYADGADGVGCAEGVGVLLLERLSDAQRNGHEVLAVVRGSAVNQDGASNGMTAPSGLAQQAVIRAALADARLPVDAVDAVEGHGTGTRLGDPIEAQALLATYGQGRERPLWLGSLKSNLGHTQAAAGVAGVIKMVMALRAGVLPKSLYAQVPSSVVDWSAGAVELLADSRPWPSSVGRVRRAGVSSFGISGTNAHVIVEEAPAHAVEPATGRPWDGAVPWVFSGRSPAALRAQAERLASYVAGSGVAPVDVGFSLATGRSVFEHRAVVCGAARSDFLRGLTAVVDGECVSGVVSGAVVEGGTGWLFSGQGSQRVGMGRGLVGRFPVFAEALAEVCGVLDGLLERPLAGVWDEPELLDRTGFAQPGLFAFQVALARLWRSWGVVPDVVGGHSVGELTAAYVAGVWSLEDACRVVAARARLMQALAPGGAMVALPVSEEQVRAVLPVGVDVAAVNGPRSVVVSGPEQAVLAVGDRFVGSRRLRVSHAFHSRLVEPMLAEFGRVLADVEFRQPEVAVVGARVGDPDFWVGQVRDTVRFVDTVAAMRGQGVGRFVEIGPDASLSGLVAQCLDDTPVVVVASLRKDRDEVTAVTQAAGELFTHGVQIDWGAYYAGIAANRVPLPTYAFQQQRYWLTPTTDTDLNAAGLTPAEHPLLAAVAHLPDNDGVLLTGRLSTTTQPWLADHLVNGRALFPGTGLVELAIRAGDELGCTGLAELVLAEPLALPERADVLLQVRVEAADRDGRHPVSVHSRVDEPSDGTWRTHARGRLTREAPRPTPTDLTVWPPEGATELEIDDVYLALHGAGLDYRRSFRGLRAAWRRGDEVFADVGLPDGVDSEGYGIHPALLDAALHAAARRESTEDGRPMVPFAWTGAALTAQGATSLRVRVRPGPDGSVAVSCADDSGTPVFSVDTLAVRPAPLPGPEDTAGWLYAVRWRPVPVPSVMDNGNWAMLGDDPWRAEQILPPGGRRYADLPALAGADAVPDNVLVPAGHGELHRMLHELLATVRDWLAEPRLAGSRLMVLTSGAVPARDGEDVPDLAGAAVWGFVRSAELENPGRLLLVDVDGAPASLRLVRDVPGLDEPQVAIRDGQILVPRLTRPPTASRRPNSSELAAGTVLLTGGTGTLGGLVARHLVTAYRARHLLLLSRRGPDAPGAGQLVADLRAAGASVRVVACDVADRAALAAVLDAIPADQPLTGVVHCAGVLDDGVLGSLTPARLDAVLAAKADAARYLHEYTDRLDLSFFVLFSSVAGTLGAPGQANYAAANAVLDGLAAHRRSRGLPGLSLAWGPWTGQGMAGELSPTNVARMARAGVIGLSAADGLALLDAALRADQPVLLPVRLAVPSPGPDPVPAMLRDLDPDPVRRPAANSGRPVARGGPARQATDPAWSRIAALPARERGAALLDLVRENVAAVLGFPGPQAVDPGRGFLDLGFDSLTAIELRNRLDTGSGRQLPATLIFDYPSPAVLAEHLGAELTQQAPSVVPLDASLTALEAAIEAALATGVPDAGAHSGIAGRLRSLAARWSEGHRADPMPAADLDAAGVEEIFGILDAELDARG</sequence>
<name>A0A7D6C8A6_9ACTN</name>
<dbReference type="PROSITE" id="PS52019">
    <property type="entry name" value="PKS_MFAS_DH"/>
    <property type="match status" value="1"/>
</dbReference>
<dbReference type="Gene3D" id="1.10.1200.10">
    <property type="entry name" value="ACP-like"/>
    <property type="match status" value="1"/>
</dbReference>
<dbReference type="InterPro" id="IPR016035">
    <property type="entry name" value="Acyl_Trfase/lysoPLipase"/>
</dbReference>
<dbReference type="SUPFAM" id="SSF51735">
    <property type="entry name" value="NAD(P)-binding Rossmann-fold domains"/>
    <property type="match status" value="2"/>
</dbReference>
<evidence type="ECO:0000256" key="5">
    <source>
        <dbReference type="ARBA" id="ARBA00022679"/>
    </source>
</evidence>
<evidence type="ECO:0000259" key="11">
    <source>
        <dbReference type="PROSITE" id="PS50075"/>
    </source>
</evidence>
<dbReference type="SMART" id="SM01294">
    <property type="entry name" value="PKS_PP_betabranch"/>
    <property type="match status" value="1"/>
</dbReference>
<dbReference type="InterPro" id="IPR042104">
    <property type="entry name" value="PKS_dehydratase_sf"/>
</dbReference>
<dbReference type="InterPro" id="IPR049900">
    <property type="entry name" value="PKS_mFAS_DH"/>
</dbReference>
<dbReference type="InterPro" id="IPR016036">
    <property type="entry name" value="Malonyl_transacylase_ACP-bd"/>
</dbReference>
<evidence type="ECO:0000256" key="8">
    <source>
        <dbReference type="ARBA" id="ARBA00023315"/>
    </source>
</evidence>
<dbReference type="Gene3D" id="3.40.50.720">
    <property type="entry name" value="NAD(P)-binding Rossmann-like Domain"/>
    <property type="match status" value="1"/>
</dbReference>
<dbReference type="CDD" id="cd00833">
    <property type="entry name" value="PKS"/>
    <property type="match status" value="1"/>
</dbReference>
<keyword evidence="3" id="KW-0596">Phosphopantetheine</keyword>
<dbReference type="Pfam" id="PF08659">
    <property type="entry name" value="KR"/>
    <property type="match status" value="1"/>
</dbReference>
<feature type="domain" description="PKS/mFAS DH" evidence="13">
    <location>
        <begin position="895"/>
        <end position="1168"/>
    </location>
</feature>
<dbReference type="InterPro" id="IPR016039">
    <property type="entry name" value="Thiolase-like"/>
</dbReference>
<dbReference type="Pfam" id="PF00698">
    <property type="entry name" value="Acyl_transf_1"/>
    <property type="match status" value="1"/>
</dbReference>
<dbReference type="CDD" id="cd08956">
    <property type="entry name" value="KR_3_FAS_SDR_x"/>
    <property type="match status" value="1"/>
</dbReference>
<evidence type="ECO:0000256" key="7">
    <source>
        <dbReference type="ARBA" id="ARBA00023268"/>
    </source>
</evidence>
<dbReference type="Gene3D" id="3.40.47.10">
    <property type="match status" value="1"/>
</dbReference>
<comment type="pathway">
    <text evidence="2">Antibiotic biosynthesis.</text>
</comment>
<evidence type="ECO:0000256" key="6">
    <source>
        <dbReference type="ARBA" id="ARBA00023194"/>
    </source>
</evidence>
<dbReference type="SMART" id="SM00826">
    <property type="entry name" value="PKS_DH"/>
    <property type="match status" value="1"/>
</dbReference>
<proteinExistence type="predicted"/>
<dbReference type="Pfam" id="PF08990">
    <property type="entry name" value="Docking"/>
    <property type="match status" value="1"/>
</dbReference>
<dbReference type="SUPFAM" id="SSF53901">
    <property type="entry name" value="Thiolase-like"/>
    <property type="match status" value="1"/>
</dbReference>
<evidence type="ECO:0000259" key="13">
    <source>
        <dbReference type="PROSITE" id="PS52019"/>
    </source>
</evidence>
<dbReference type="Pfam" id="PF16197">
    <property type="entry name" value="KAsynt_C_assoc"/>
    <property type="match status" value="1"/>
</dbReference>
<feature type="region of interest" description="Disordered" evidence="10">
    <location>
        <begin position="1602"/>
        <end position="1628"/>
    </location>
</feature>
<dbReference type="InterPro" id="IPR032821">
    <property type="entry name" value="PKS_assoc"/>
</dbReference>
<dbReference type="EMBL" id="CP058905">
    <property type="protein sequence ID" value="QLK00587.1"/>
    <property type="molecule type" value="Genomic_DNA"/>
</dbReference>